<dbReference type="STRING" id="83656.B1H18_08635"/>
<feature type="domain" description="TadE-like" evidence="3">
    <location>
        <begin position="21"/>
        <end position="63"/>
    </location>
</feature>
<name>A0A1V4ADL2_9ACTN</name>
<dbReference type="RefSeq" id="WP_227025559.1">
    <property type="nucleotide sequence ID" value="NZ_CP045178.1"/>
</dbReference>
<comment type="caution">
    <text evidence="4">The sequence shown here is derived from an EMBL/GenBank/DDBJ whole genome shotgun (WGS) entry which is preliminary data.</text>
</comment>
<dbReference type="InterPro" id="IPR012495">
    <property type="entry name" value="TadE-like_dom"/>
</dbReference>
<proteinExistence type="predicted"/>
<evidence type="ECO:0000256" key="2">
    <source>
        <dbReference type="SAM" id="Phobius"/>
    </source>
</evidence>
<feature type="region of interest" description="Disordered" evidence="1">
    <location>
        <begin position="1"/>
        <end position="21"/>
    </location>
</feature>
<sequence length="128" mass="13152">MRAFDRRARAPRGRAPRGDRGSSILEFTGFLPVMLLIGMAAIQLGLVGYAVNQAGTGARAAARAASQRDGDGNAAGHAAMSGWINADVSAPGPGGDTTTAKVTVKVPTLVPFVNGWEVSRSATMPTDD</sequence>
<dbReference type="EMBL" id="MVFC01000004">
    <property type="protein sequence ID" value="OON81497.1"/>
    <property type="molecule type" value="Genomic_DNA"/>
</dbReference>
<gene>
    <name evidence="4" type="ORF">B1H18_08635</name>
</gene>
<dbReference type="AlphaFoldDB" id="A0A1V4ADL2"/>
<protein>
    <submittedName>
        <fullName evidence="4">Pilus assembly protein TadE</fullName>
    </submittedName>
</protein>
<keyword evidence="2" id="KW-0472">Membrane</keyword>
<reference evidence="4 5" key="1">
    <citation type="submission" date="2017-02" db="EMBL/GenBank/DDBJ databases">
        <title>Draft Genome Sequence of Streptomyces tsukubaensis F601, a Producer of the immunosuppressant tacrolimus FK506.</title>
        <authorList>
            <person name="Zong G."/>
            <person name="Zhong C."/>
            <person name="Fu J."/>
            <person name="Qin R."/>
            <person name="Cao G."/>
        </authorList>
    </citation>
    <scope>NUCLEOTIDE SEQUENCE [LARGE SCALE GENOMIC DNA]</scope>
    <source>
        <strain evidence="4 5">F601</strain>
    </source>
</reference>
<accession>A0A1V4ADL2</accession>
<evidence type="ECO:0000313" key="5">
    <source>
        <dbReference type="Proteomes" id="UP000190539"/>
    </source>
</evidence>
<dbReference type="Proteomes" id="UP000190539">
    <property type="component" value="Unassembled WGS sequence"/>
</dbReference>
<keyword evidence="2" id="KW-1133">Transmembrane helix</keyword>
<evidence type="ECO:0000313" key="4">
    <source>
        <dbReference type="EMBL" id="OON81497.1"/>
    </source>
</evidence>
<feature type="transmembrane region" description="Helical" evidence="2">
    <location>
        <begin position="21"/>
        <end position="42"/>
    </location>
</feature>
<keyword evidence="5" id="KW-1185">Reference proteome</keyword>
<dbReference type="Pfam" id="PF07811">
    <property type="entry name" value="TadE"/>
    <property type="match status" value="1"/>
</dbReference>
<evidence type="ECO:0000256" key="1">
    <source>
        <dbReference type="SAM" id="MobiDB-lite"/>
    </source>
</evidence>
<keyword evidence="2" id="KW-0812">Transmembrane</keyword>
<evidence type="ECO:0000259" key="3">
    <source>
        <dbReference type="Pfam" id="PF07811"/>
    </source>
</evidence>
<organism evidence="4 5">
    <name type="scientific">Streptomyces tsukubensis</name>
    <dbReference type="NCBI Taxonomy" id="83656"/>
    <lineage>
        <taxon>Bacteria</taxon>
        <taxon>Bacillati</taxon>
        <taxon>Actinomycetota</taxon>
        <taxon>Actinomycetes</taxon>
        <taxon>Kitasatosporales</taxon>
        <taxon>Streptomycetaceae</taxon>
        <taxon>Streptomyces</taxon>
    </lineage>
</organism>